<comment type="caution">
    <text evidence="1">The sequence shown here is derived from an EMBL/GenBank/DDBJ whole genome shotgun (WGS) entry which is preliminary data.</text>
</comment>
<keyword evidence="2" id="KW-1185">Reference proteome</keyword>
<gene>
    <name evidence="1" type="ORF">chiPu_0013034</name>
</gene>
<dbReference type="Proteomes" id="UP000287033">
    <property type="component" value="Unassembled WGS sequence"/>
</dbReference>
<reference evidence="1 2" key="1">
    <citation type="journal article" date="2018" name="Nat. Ecol. Evol.">
        <title>Shark genomes provide insights into elasmobranch evolution and the origin of vertebrates.</title>
        <authorList>
            <person name="Hara Y"/>
            <person name="Yamaguchi K"/>
            <person name="Onimaru K"/>
            <person name="Kadota M"/>
            <person name="Koyanagi M"/>
            <person name="Keeley SD"/>
            <person name="Tatsumi K"/>
            <person name="Tanaka K"/>
            <person name="Motone F"/>
            <person name="Kageyama Y"/>
            <person name="Nozu R"/>
            <person name="Adachi N"/>
            <person name="Nishimura O"/>
            <person name="Nakagawa R"/>
            <person name="Tanegashima C"/>
            <person name="Kiyatake I"/>
            <person name="Matsumoto R"/>
            <person name="Murakumo K"/>
            <person name="Nishida K"/>
            <person name="Terakita A"/>
            <person name="Kuratani S"/>
            <person name="Sato K"/>
            <person name="Hyodo S Kuraku.S."/>
        </authorList>
    </citation>
    <scope>NUCLEOTIDE SEQUENCE [LARGE SCALE GENOMIC DNA]</scope>
</reference>
<name>A0A401SVX9_CHIPU</name>
<protein>
    <submittedName>
        <fullName evidence="1">Uncharacterized protein</fullName>
    </submittedName>
</protein>
<organism evidence="1 2">
    <name type="scientific">Chiloscyllium punctatum</name>
    <name type="common">Brownbanded bambooshark</name>
    <name type="synonym">Hemiscyllium punctatum</name>
    <dbReference type="NCBI Taxonomy" id="137246"/>
    <lineage>
        <taxon>Eukaryota</taxon>
        <taxon>Metazoa</taxon>
        <taxon>Chordata</taxon>
        <taxon>Craniata</taxon>
        <taxon>Vertebrata</taxon>
        <taxon>Chondrichthyes</taxon>
        <taxon>Elasmobranchii</taxon>
        <taxon>Galeomorphii</taxon>
        <taxon>Galeoidea</taxon>
        <taxon>Orectolobiformes</taxon>
        <taxon>Hemiscylliidae</taxon>
        <taxon>Chiloscyllium</taxon>
    </lineage>
</organism>
<dbReference type="EMBL" id="BEZZ01000609">
    <property type="protein sequence ID" value="GCC34559.1"/>
    <property type="molecule type" value="Genomic_DNA"/>
</dbReference>
<dbReference type="AlphaFoldDB" id="A0A401SVX9"/>
<sequence length="145" mass="16272">MMSQTESSVKSILILDPETTIMMKIELTLLYGLVLGIGAQEAAGYLCDPEQLEIVYHLCRQDVLVRRAADSFDSWNITTRKIVAMANCIKKIGQFIYRTSLNGLYPKMLLLRPDEDEEERLPTSASSSSSSSEEVWHSLVSIRLG</sequence>
<evidence type="ECO:0000313" key="1">
    <source>
        <dbReference type="EMBL" id="GCC34559.1"/>
    </source>
</evidence>
<accession>A0A401SVX9</accession>
<evidence type="ECO:0000313" key="2">
    <source>
        <dbReference type="Proteomes" id="UP000287033"/>
    </source>
</evidence>
<proteinExistence type="predicted"/>